<evidence type="ECO:0000256" key="3">
    <source>
        <dbReference type="SAM" id="SignalP"/>
    </source>
</evidence>
<dbReference type="EMBL" id="DXCK01000125">
    <property type="protein sequence ID" value="HIZ02471.1"/>
    <property type="molecule type" value="Genomic_DNA"/>
</dbReference>
<dbReference type="InterPro" id="IPR013783">
    <property type="entry name" value="Ig-like_fold"/>
</dbReference>
<gene>
    <name evidence="5" type="ORF">H9819_09540</name>
</gene>
<dbReference type="InterPro" id="IPR001701">
    <property type="entry name" value="Glyco_hydro_9"/>
</dbReference>
<protein>
    <submittedName>
        <fullName evidence="5">Glycoside hydrolase family 9 protein</fullName>
    </submittedName>
</protein>
<keyword evidence="2" id="KW-0624">Polysaccharide degradation</keyword>
<reference evidence="5" key="1">
    <citation type="journal article" date="2021" name="PeerJ">
        <title>Extensive microbial diversity within the chicken gut microbiome revealed by metagenomics and culture.</title>
        <authorList>
            <person name="Gilroy R."/>
            <person name="Ravi A."/>
            <person name="Getino M."/>
            <person name="Pursley I."/>
            <person name="Horton D.L."/>
            <person name="Alikhan N.F."/>
            <person name="Baker D."/>
            <person name="Gharbi K."/>
            <person name="Hall N."/>
            <person name="Watson M."/>
            <person name="Adriaenssens E.M."/>
            <person name="Foster-Nyarko E."/>
            <person name="Jarju S."/>
            <person name="Secka A."/>
            <person name="Antonio M."/>
            <person name="Oren A."/>
            <person name="Chaudhuri R.R."/>
            <person name="La Ragione R."/>
            <person name="Hildebrand F."/>
            <person name="Pallen M.J."/>
        </authorList>
    </citation>
    <scope>NUCLEOTIDE SEQUENCE</scope>
    <source>
        <strain evidence="5">ChiHjej12B11-24981</strain>
    </source>
</reference>
<keyword evidence="1" id="KW-0119">Carbohydrate metabolism</keyword>
<name>A0A9D2A6S9_9BACE</name>
<feature type="domain" description="Glycoside hydrolase family 9" evidence="4">
    <location>
        <begin position="422"/>
        <end position="684"/>
    </location>
</feature>
<dbReference type="Proteomes" id="UP000824023">
    <property type="component" value="Unassembled WGS sequence"/>
</dbReference>
<dbReference type="Gene3D" id="1.50.10.10">
    <property type="match status" value="1"/>
</dbReference>
<proteinExistence type="predicted"/>
<evidence type="ECO:0000313" key="6">
    <source>
        <dbReference type="Proteomes" id="UP000824023"/>
    </source>
</evidence>
<dbReference type="GO" id="GO:0000272">
    <property type="term" value="P:polysaccharide catabolic process"/>
    <property type="evidence" value="ECO:0007669"/>
    <property type="project" value="UniProtKB-KW"/>
</dbReference>
<accession>A0A9D2A6S9</accession>
<dbReference type="AlphaFoldDB" id="A0A9D2A6S9"/>
<dbReference type="GO" id="GO:0004553">
    <property type="term" value="F:hydrolase activity, hydrolyzing O-glycosyl compounds"/>
    <property type="evidence" value="ECO:0007669"/>
    <property type="project" value="InterPro"/>
</dbReference>
<keyword evidence="3" id="KW-0732">Signal</keyword>
<reference evidence="5" key="2">
    <citation type="submission" date="2021-04" db="EMBL/GenBank/DDBJ databases">
        <authorList>
            <person name="Gilroy R."/>
        </authorList>
    </citation>
    <scope>NUCLEOTIDE SEQUENCE</scope>
    <source>
        <strain evidence="5">ChiHjej12B11-24981</strain>
    </source>
</reference>
<sequence>MKGRLVFCAFWLVLLAIPGVNATKLVEVKVVDKDYLMLFFKDGEVFYRDDGKGPSACRGHAWAEGDDTLKTYGRELDVQLAALASSWSVVSPDDSYYEAPGRQPLAVYRKSKVMNTDAKFNYKLDHWIYLKLPSSMKEGSTYVVRLNPALGADKAEAEIVFDVTRCMSEAVHVNIIGYTPESAVKAADLYLWMGDGGQRDYSSFEGNKVWLYNVATGRKQRVGKVNFWKTCQTHTEALGRNLTGSDVWNIDFTSKVAPGRYRLVVEGVGCSMDFDIDEEVYFEPYKTQVRGYYYMRLGEDRPDMTPIPRRPLFIPETDPKGFTIYLTDLQPWHPEWKQYQGDIWDEPHFKPALQSMFWRHRLPGNPVNTVARGGHSDAFDWDRHLAHVSNIYDMLLPYFLTGGKLDDDDLQIGESGNGIPDVMDEARNEVDFWLSLRDGEAYCHGLTNPSAEHTVMFQAGATTMAAWANAANCAMMADCFRISGHKELEAYYADEAVKAFDFASRQPDLQLDDKQDIGDCVMSGRDFKHMAAAFLYNVTGDKKWEDIMAAECLKEDGKPLVLDARRGCQIWGTAAYLNTPRPRHYPELYAALKAAVAEQARQKHVVHIDERPSRRSSDNNYWQTAQNLHLVILAHFVAGKDSEKKLLEKTMLLEADWGLGRNPSNRVEMTGLGQRCVENCYTTGRNDGTPGLHPGHTPYNNLDTWNKSNGSDPQWFVEKGYPEWKTGGWPHQEAYFNCRYVWANGEFTPRQTMRGKMALYGYLLGMQRKH</sequence>
<keyword evidence="5" id="KW-0378">Hydrolase</keyword>
<dbReference type="InterPro" id="IPR014756">
    <property type="entry name" value="Ig_E-set"/>
</dbReference>
<evidence type="ECO:0000313" key="5">
    <source>
        <dbReference type="EMBL" id="HIZ02471.1"/>
    </source>
</evidence>
<dbReference type="InterPro" id="IPR012341">
    <property type="entry name" value="6hp_glycosidase-like_sf"/>
</dbReference>
<dbReference type="SUPFAM" id="SSF48208">
    <property type="entry name" value="Six-hairpin glycosidases"/>
    <property type="match status" value="1"/>
</dbReference>
<organism evidence="5 6">
    <name type="scientific">Candidatus Bacteroides merdipullorum</name>
    <dbReference type="NCBI Taxonomy" id="2838474"/>
    <lineage>
        <taxon>Bacteria</taxon>
        <taxon>Pseudomonadati</taxon>
        <taxon>Bacteroidota</taxon>
        <taxon>Bacteroidia</taxon>
        <taxon>Bacteroidales</taxon>
        <taxon>Bacteroidaceae</taxon>
        <taxon>Bacteroides</taxon>
    </lineage>
</organism>
<feature type="chain" id="PRO_5039149302" evidence="3">
    <location>
        <begin position="23"/>
        <end position="770"/>
    </location>
</feature>
<evidence type="ECO:0000256" key="1">
    <source>
        <dbReference type="ARBA" id="ARBA00023277"/>
    </source>
</evidence>
<dbReference type="InterPro" id="IPR008928">
    <property type="entry name" value="6-hairpin_glycosidase_sf"/>
</dbReference>
<feature type="signal peptide" evidence="3">
    <location>
        <begin position="1"/>
        <end position="22"/>
    </location>
</feature>
<dbReference type="SUPFAM" id="SSF81296">
    <property type="entry name" value="E set domains"/>
    <property type="match status" value="1"/>
</dbReference>
<comment type="caution">
    <text evidence="5">The sequence shown here is derived from an EMBL/GenBank/DDBJ whole genome shotgun (WGS) entry which is preliminary data.</text>
</comment>
<evidence type="ECO:0000256" key="2">
    <source>
        <dbReference type="ARBA" id="ARBA00023326"/>
    </source>
</evidence>
<dbReference type="Gene3D" id="2.60.40.10">
    <property type="entry name" value="Immunoglobulins"/>
    <property type="match status" value="1"/>
</dbReference>
<dbReference type="Pfam" id="PF00759">
    <property type="entry name" value="Glyco_hydro_9"/>
    <property type="match status" value="1"/>
</dbReference>
<evidence type="ECO:0000259" key="4">
    <source>
        <dbReference type="Pfam" id="PF00759"/>
    </source>
</evidence>